<organism evidence="1">
    <name type="scientific">Solanum chacoense</name>
    <name type="common">Chaco potato</name>
    <dbReference type="NCBI Taxonomy" id="4108"/>
    <lineage>
        <taxon>Eukaryota</taxon>
        <taxon>Viridiplantae</taxon>
        <taxon>Streptophyta</taxon>
        <taxon>Embryophyta</taxon>
        <taxon>Tracheophyta</taxon>
        <taxon>Spermatophyta</taxon>
        <taxon>Magnoliopsida</taxon>
        <taxon>eudicotyledons</taxon>
        <taxon>Gunneridae</taxon>
        <taxon>Pentapetalae</taxon>
        <taxon>asterids</taxon>
        <taxon>lamiids</taxon>
        <taxon>Solanales</taxon>
        <taxon>Solanaceae</taxon>
        <taxon>Solanoideae</taxon>
        <taxon>Solaneae</taxon>
        <taxon>Solanum</taxon>
    </lineage>
</organism>
<sequence>MLVIKSKAAASSQQLFFYYKGSFGTKINNAEISNAEIVMLRLVMQELIVHELVMHGLYLPSVWFIVSPHLVFGLKLDKKLLSNYTLELLCNWVEVNNCQTILFFYGLLTS</sequence>
<proteinExistence type="predicted"/>
<dbReference type="EMBL" id="GEDG01005585">
    <property type="protein sequence ID" value="JAP32875.1"/>
    <property type="molecule type" value="Transcribed_RNA"/>
</dbReference>
<name>A0A0V0ILU1_SOLCH</name>
<protein>
    <submittedName>
        <fullName evidence="1">Putative ovule protein</fullName>
    </submittedName>
</protein>
<accession>A0A0V0ILU1</accession>
<dbReference type="AlphaFoldDB" id="A0A0V0ILU1"/>
<reference evidence="1" key="1">
    <citation type="submission" date="2015-12" db="EMBL/GenBank/DDBJ databases">
        <title>Gene expression during late stages of embryo sac development: a critical building block for successful pollen-pistil interactions.</title>
        <authorList>
            <person name="Liu Y."/>
            <person name="Joly V."/>
            <person name="Sabar M."/>
            <person name="Matton D.P."/>
        </authorList>
    </citation>
    <scope>NUCLEOTIDE SEQUENCE</scope>
</reference>
<evidence type="ECO:0000313" key="1">
    <source>
        <dbReference type="EMBL" id="JAP32875.1"/>
    </source>
</evidence>